<feature type="domain" description="Inner membrane protein YgaP-like transmembrane" evidence="2">
    <location>
        <begin position="1"/>
        <end position="66"/>
    </location>
</feature>
<comment type="caution">
    <text evidence="3">The sequence shown here is derived from an EMBL/GenBank/DDBJ whole genome shotgun (WGS) entry which is preliminary data.</text>
</comment>
<dbReference type="Pfam" id="PF11127">
    <property type="entry name" value="YgaP-like_TM"/>
    <property type="match status" value="1"/>
</dbReference>
<dbReference type="EMBL" id="LKTP01000011">
    <property type="protein sequence ID" value="KRG29391.1"/>
    <property type="molecule type" value="Genomic_DNA"/>
</dbReference>
<evidence type="ECO:0000256" key="1">
    <source>
        <dbReference type="SAM" id="Phobius"/>
    </source>
</evidence>
<dbReference type="Proteomes" id="UP000051643">
    <property type="component" value="Unassembled WGS sequence"/>
</dbReference>
<reference evidence="3" key="1">
    <citation type="submission" date="2015-10" db="EMBL/GenBank/DDBJ databases">
        <title>Draft genome sequence of Salegentibacter mishustinae KCTC 12263.</title>
        <authorList>
            <person name="Lin W."/>
            <person name="Zheng Q."/>
        </authorList>
    </citation>
    <scope>NUCLEOTIDE SEQUENCE [LARGE SCALE GENOMIC DNA]</scope>
    <source>
        <strain evidence="3">KCTC 12263</strain>
    </source>
</reference>
<keyword evidence="1" id="KW-1133">Transmembrane helix</keyword>
<feature type="transmembrane region" description="Helical" evidence="1">
    <location>
        <begin position="35"/>
        <end position="57"/>
    </location>
</feature>
<dbReference type="OrthoDB" id="9804804at2"/>
<gene>
    <name evidence="3" type="ORF">APR42_16540</name>
</gene>
<keyword evidence="1" id="KW-0472">Membrane</keyword>
<sequence>MRKNMGSADKIIRLIIAAIIGLLYFTGTISGTVGIVLLVLAGIFVLTSFISFCPLYAPFGISTCSVKQTK</sequence>
<organism evidence="3 4">
    <name type="scientific">Salegentibacter mishustinae</name>
    <dbReference type="NCBI Taxonomy" id="270918"/>
    <lineage>
        <taxon>Bacteria</taxon>
        <taxon>Pseudomonadati</taxon>
        <taxon>Bacteroidota</taxon>
        <taxon>Flavobacteriia</taxon>
        <taxon>Flavobacteriales</taxon>
        <taxon>Flavobacteriaceae</taxon>
        <taxon>Salegentibacter</taxon>
    </lineage>
</organism>
<evidence type="ECO:0000313" key="4">
    <source>
        <dbReference type="Proteomes" id="UP000051643"/>
    </source>
</evidence>
<keyword evidence="1" id="KW-0812">Transmembrane</keyword>
<keyword evidence="4" id="KW-1185">Reference proteome</keyword>
<proteinExistence type="predicted"/>
<accession>A0A0Q9Z8W9</accession>
<feature type="transmembrane region" description="Helical" evidence="1">
    <location>
        <begin position="12"/>
        <end position="29"/>
    </location>
</feature>
<evidence type="ECO:0000313" key="3">
    <source>
        <dbReference type="EMBL" id="KRG29391.1"/>
    </source>
</evidence>
<evidence type="ECO:0000259" key="2">
    <source>
        <dbReference type="Pfam" id="PF11127"/>
    </source>
</evidence>
<name>A0A0Q9Z8W9_9FLAO</name>
<dbReference type="InterPro" id="IPR021309">
    <property type="entry name" value="YgaP-like_TM"/>
</dbReference>
<dbReference type="RefSeq" id="WP_057481352.1">
    <property type="nucleotide sequence ID" value="NZ_BMWR01000012.1"/>
</dbReference>
<protein>
    <recommendedName>
        <fullName evidence="2">Inner membrane protein YgaP-like transmembrane domain-containing protein</fullName>
    </recommendedName>
</protein>
<dbReference type="AlphaFoldDB" id="A0A0Q9Z8W9"/>
<dbReference type="STRING" id="270918.APR42_16540"/>